<reference evidence="10 11" key="1">
    <citation type="submission" date="2013-11" db="EMBL/GenBank/DDBJ databases">
        <title>Draft genome of the bovine lungworm Dictyocaulus viviparus.</title>
        <authorList>
            <person name="Mitreva M."/>
        </authorList>
    </citation>
    <scope>NUCLEOTIDE SEQUENCE [LARGE SCALE GENOMIC DNA]</scope>
    <source>
        <strain evidence="10 11">HannoverDv2000</strain>
    </source>
</reference>
<dbReference type="Proteomes" id="UP000053766">
    <property type="component" value="Unassembled WGS sequence"/>
</dbReference>
<feature type="transmembrane region" description="Helical" evidence="9">
    <location>
        <begin position="254"/>
        <end position="274"/>
    </location>
</feature>
<gene>
    <name evidence="10" type="ORF">DICVIV_02336</name>
</gene>
<dbReference type="PANTHER" id="PTHR43829">
    <property type="entry name" value="AQUAPORIN OR AQUAGLYCEROPORIN RELATED"/>
    <property type="match status" value="1"/>
</dbReference>
<dbReference type="OrthoDB" id="3222at2759"/>
<comment type="similarity">
    <text evidence="2 8">Belongs to the MIP/aquaporin (TC 1.A.8) family.</text>
</comment>
<evidence type="ECO:0000256" key="3">
    <source>
        <dbReference type="ARBA" id="ARBA00022448"/>
    </source>
</evidence>
<evidence type="ECO:0000256" key="2">
    <source>
        <dbReference type="ARBA" id="ARBA00006175"/>
    </source>
</evidence>
<dbReference type="PANTHER" id="PTHR43829:SF5">
    <property type="entry name" value="AQUAPORIN-9"/>
    <property type="match status" value="1"/>
</dbReference>
<dbReference type="CDD" id="cd00333">
    <property type="entry name" value="MIP"/>
    <property type="match status" value="1"/>
</dbReference>
<keyword evidence="6 9" id="KW-0472">Membrane</keyword>
<evidence type="ECO:0000313" key="10">
    <source>
        <dbReference type="EMBL" id="KJH51503.1"/>
    </source>
</evidence>
<feature type="transmembrane region" description="Helical" evidence="9">
    <location>
        <begin position="164"/>
        <end position="186"/>
    </location>
</feature>
<dbReference type="InterPro" id="IPR000425">
    <property type="entry name" value="MIP"/>
</dbReference>
<evidence type="ECO:0000256" key="1">
    <source>
        <dbReference type="ARBA" id="ARBA00004141"/>
    </source>
</evidence>
<reference evidence="11" key="2">
    <citation type="journal article" date="2016" name="Sci. Rep.">
        <title>Dictyocaulus viviparus genome, variome and transcriptome elucidate lungworm biology and support future intervention.</title>
        <authorList>
            <person name="McNulty S.N."/>
            <person name="Strube C."/>
            <person name="Rosa B.A."/>
            <person name="Martin J.C."/>
            <person name="Tyagi R."/>
            <person name="Choi Y.J."/>
            <person name="Wang Q."/>
            <person name="Hallsworth Pepin K."/>
            <person name="Zhang X."/>
            <person name="Ozersky P."/>
            <person name="Wilson R.K."/>
            <person name="Sternberg P.W."/>
            <person name="Gasser R.B."/>
            <person name="Mitreva M."/>
        </authorList>
    </citation>
    <scope>NUCLEOTIDE SEQUENCE [LARGE SCALE GENOMIC DNA]</scope>
    <source>
        <strain evidence="11">HannoverDv2000</strain>
    </source>
</reference>
<evidence type="ECO:0000256" key="9">
    <source>
        <dbReference type="SAM" id="Phobius"/>
    </source>
</evidence>
<keyword evidence="5 9" id="KW-1133">Transmembrane helix</keyword>
<dbReference type="STRING" id="29172.A0A0D8Y3Q1"/>
<keyword evidence="4 8" id="KW-0812">Transmembrane</keyword>
<dbReference type="EMBL" id="KN716182">
    <property type="protein sequence ID" value="KJH51503.1"/>
    <property type="molecule type" value="Genomic_DNA"/>
</dbReference>
<organism evidence="10 11">
    <name type="scientific">Dictyocaulus viviparus</name>
    <name type="common">Bovine lungworm</name>
    <dbReference type="NCBI Taxonomy" id="29172"/>
    <lineage>
        <taxon>Eukaryota</taxon>
        <taxon>Metazoa</taxon>
        <taxon>Ecdysozoa</taxon>
        <taxon>Nematoda</taxon>
        <taxon>Chromadorea</taxon>
        <taxon>Rhabditida</taxon>
        <taxon>Rhabditina</taxon>
        <taxon>Rhabditomorpha</taxon>
        <taxon>Strongyloidea</taxon>
        <taxon>Metastrongylidae</taxon>
        <taxon>Dictyocaulus</taxon>
    </lineage>
</organism>
<feature type="transmembrane region" description="Helical" evidence="9">
    <location>
        <begin position="123"/>
        <end position="143"/>
    </location>
</feature>
<name>A0A0D8Y3Q1_DICVI</name>
<dbReference type="SUPFAM" id="SSF81338">
    <property type="entry name" value="Aquaporin-like"/>
    <property type="match status" value="1"/>
</dbReference>
<feature type="transmembrane region" description="Helical" evidence="9">
    <location>
        <begin position="302"/>
        <end position="322"/>
    </location>
</feature>
<keyword evidence="3 8" id="KW-0813">Transport</keyword>
<feature type="transmembrane region" description="Helical" evidence="9">
    <location>
        <begin position="88"/>
        <end position="111"/>
    </location>
</feature>
<feature type="transmembrane region" description="Helical" evidence="9">
    <location>
        <begin position="224"/>
        <end position="242"/>
    </location>
</feature>
<protein>
    <submittedName>
        <fullName evidence="10">Channel protein, MIP family</fullName>
    </submittedName>
</protein>
<dbReference type="Gene3D" id="1.20.1080.10">
    <property type="entry name" value="Glycerol uptake facilitator protein"/>
    <property type="match status" value="1"/>
</dbReference>
<dbReference type="GO" id="GO:0015250">
    <property type="term" value="F:water channel activity"/>
    <property type="evidence" value="ECO:0007669"/>
    <property type="project" value="TreeGrafter"/>
</dbReference>
<dbReference type="Pfam" id="PF00230">
    <property type="entry name" value="MIP"/>
    <property type="match status" value="1"/>
</dbReference>
<dbReference type="PRINTS" id="PR00783">
    <property type="entry name" value="MINTRINSICP"/>
</dbReference>
<dbReference type="InterPro" id="IPR050363">
    <property type="entry name" value="MIP/Aquaporin"/>
</dbReference>
<evidence type="ECO:0000256" key="4">
    <source>
        <dbReference type="ARBA" id="ARBA00022692"/>
    </source>
</evidence>
<proteinExistence type="inferred from homology"/>
<comment type="function">
    <text evidence="7">Aquaglyceroporin that may modulate the water content and osmolytes during anhydrobiosis.</text>
</comment>
<evidence type="ECO:0000256" key="7">
    <source>
        <dbReference type="ARBA" id="ARBA00045280"/>
    </source>
</evidence>
<dbReference type="AlphaFoldDB" id="A0A0D8Y3Q1"/>
<sequence>MRITMLIIYLSTLMSGMCLIKRVIKAALRLPLQLEIWHSFNELCTTTYIASELTMSDQHSSAEAHEAVYTPDILRKAIQIKSPLARNILSEFCGTALLLFLGDSIVMQFILSGEKLSTYTQINLGWCFTITFVVYCCSKLSGGQLNPAISLMLVTLGKLSVPHFFIYWIVQTLGAFVGAGAAYAVYYDQFRNFTGGIMTIDGHRGTARCFCSFPRAHVSNATCFLDQVVGTGILSFFVNVVVDKRNNIPDFLHPLLFGFVLILIGTCFGLNLGYPINPARDLGPRVLASFIYGGKVFTYHNYYFWIPVIAPMVGAVLFAWMYHACFGSHIPDVEEHAPHAHKGELILESTQHGGSEGSSKHRKNN</sequence>
<accession>A0A0D8Y3Q1</accession>
<evidence type="ECO:0000256" key="5">
    <source>
        <dbReference type="ARBA" id="ARBA00022989"/>
    </source>
</evidence>
<dbReference type="GO" id="GO:0015254">
    <property type="term" value="F:glycerol channel activity"/>
    <property type="evidence" value="ECO:0007669"/>
    <property type="project" value="TreeGrafter"/>
</dbReference>
<dbReference type="GO" id="GO:0016323">
    <property type="term" value="C:basolateral plasma membrane"/>
    <property type="evidence" value="ECO:0007669"/>
    <property type="project" value="TreeGrafter"/>
</dbReference>
<keyword evidence="11" id="KW-1185">Reference proteome</keyword>
<evidence type="ECO:0000313" key="11">
    <source>
        <dbReference type="Proteomes" id="UP000053766"/>
    </source>
</evidence>
<comment type="subcellular location">
    <subcellularLocation>
        <location evidence="1">Membrane</location>
        <topology evidence="1">Multi-pass membrane protein</topology>
    </subcellularLocation>
</comment>
<dbReference type="InterPro" id="IPR023271">
    <property type="entry name" value="Aquaporin-like"/>
</dbReference>
<evidence type="ECO:0000256" key="8">
    <source>
        <dbReference type="RuleBase" id="RU000477"/>
    </source>
</evidence>
<evidence type="ECO:0000256" key="6">
    <source>
        <dbReference type="ARBA" id="ARBA00023136"/>
    </source>
</evidence>